<gene>
    <name evidence="1" type="ORF">A3A97_04945</name>
</gene>
<dbReference type="Proteomes" id="UP000176951">
    <property type="component" value="Unassembled WGS sequence"/>
</dbReference>
<comment type="caution">
    <text evidence="1">The sequence shown here is derived from an EMBL/GenBank/DDBJ whole genome shotgun (WGS) entry which is preliminary data.</text>
</comment>
<evidence type="ECO:0000313" key="1">
    <source>
        <dbReference type="EMBL" id="OHA52223.1"/>
    </source>
</evidence>
<dbReference type="Gene3D" id="1.10.3910.10">
    <property type="entry name" value="SP0561-like"/>
    <property type="match status" value="1"/>
</dbReference>
<proteinExistence type="predicted"/>
<dbReference type="InterPro" id="IPR038062">
    <property type="entry name" value="ScdA-like_N_sf"/>
</dbReference>
<organism evidence="1 2">
    <name type="scientific">Candidatus Terrybacteria bacterium RIFCSPLOWO2_01_FULL_40_23</name>
    <dbReference type="NCBI Taxonomy" id="1802366"/>
    <lineage>
        <taxon>Bacteria</taxon>
        <taxon>Candidatus Terryibacteriota</taxon>
    </lineage>
</organism>
<accession>A0A1G2PVA4</accession>
<evidence type="ECO:0000313" key="2">
    <source>
        <dbReference type="Proteomes" id="UP000176951"/>
    </source>
</evidence>
<dbReference type="EMBL" id="MHSW01000012">
    <property type="protein sequence ID" value="OHA52223.1"/>
    <property type="molecule type" value="Genomic_DNA"/>
</dbReference>
<protein>
    <submittedName>
        <fullName evidence="1">Uncharacterized protein</fullName>
    </submittedName>
</protein>
<name>A0A1G2PVA4_9BACT</name>
<reference evidence="1 2" key="1">
    <citation type="journal article" date="2016" name="Nat. Commun.">
        <title>Thousands of microbial genomes shed light on interconnected biogeochemical processes in an aquifer system.</title>
        <authorList>
            <person name="Anantharaman K."/>
            <person name="Brown C.T."/>
            <person name="Hug L.A."/>
            <person name="Sharon I."/>
            <person name="Castelle C.J."/>
            <person name="Probst A.J."/>
            <person name="Thomas B.C."/>
            <person name="Singh A."/>
            <person name="Wilkins M.J."/>
            <person name="Karaoz U."/>
            <person name="Brodie E.L."/>
            <person name="Williams K.H."/>
            <person name="Hubbard S.S."/>
            <person name="Banfield J.F."/>
        </authorList>
    </citation>
    <scope>NUCLEOTIDE SEQUENCE [LARGE SCALE GENOMIC DNA]</scope>
</reference>
<dbReference type="SUPFAM" id="SSF140683">
    <property type="entry name" value="SP0561-like"/>
    <property type="match status" value="1"/>
</dbReference>
<sequence>MVGNPPEADAHGCIRSRSSQTTMAKAKITKDMLLGNIAQQYPEIGEFLKEAYGLQCIGCFANVIDSFEAGMRVHGYKEKDITMALKLVNALL</sequence>
<dbReference type="AlphaFoldDB" id="A0A1G2PVA4"/>